<dbReference type="EMBL" id="JABSTR010000341">
    <property type="protein sequence ID" value="KAH9382782.1"/>
    <property type="molecule type" value="Genomic_DNA"/>
</dbReference>
<protein>
    <recommendedName>
        <fullName evidence="3">Reverse transcriptase domain-containing protein</fullName>
    </recommendedName>
</protein>
<proteinExistence type="predicted"/>
<comment type="caution">
    <text evidence="1">The sequence shown here is derived from an EMBL/GenBank/DDBJ whole genome shotgun (WGS) entry which is preliminary data.</text>
</comment>
<dbReference type="AlphaFoldDB" id="A0A9J6H502"/>
<keyword evidence="2" id="KW-1185">Reference proteome</keyword>
<sequence length="138" mass="15458">MLGFRQGLSTQDETKLVRTQSISDINIGHSFHSYVKLLQPCCKGTLKVGENKSQEYSLGSGGMPQGAVISPVFVNLAMKKLSVFLSGIKRSHHTIRSDDILFWYTQGSEGEVELNLKKAVYQTETPRRHRAKVIYEKG</sequence>
<organism evidence="1 2">
    <name type="scientific">Haemaphysalis longicornis</name>
    <name type="common">Bush tick</name>
    <dbReference type="NCBI Taxonomy" id="44386"/>
    <lineage>
        <taxon>Eukaryota</taxon>
        <taxon>Metazoa</taxon>
        <taxon>Ecdysozoa</taxon>
        <taxon>Arthropoda</taxon>
        <taxon>Chelicerata</taxon>
        <taxon>Arachnida</taxon>
        <taxon>Acari</taxon>
        <taxon>Parasitiformes</taxon>
        <taxon>Ixodida</taxon>
        <taxon>Ixodoidea</taxon>
        <taxon>Ixodidae</taxon>
        <taxon>Haemaphysalinae</taxon>
        <taxon>Haemaphysalis</taxon>
    </lineage>
</organism>
<gene>
    <name evidence="1" type="ORF">HPB48_023344</name>
</gene>
<evidence type="ECO:0000313" key="2">
    <source>
        <dbReference type="Proteomes" id="UP000821853"/>
    </source>
</evidence>
<evidence type="ECO:0008006" key="3">
    <source>
        <dbReference type="Google" id="ProtNLM"/>
    </source>
</evidence>
<evidence type="ECO:0000313" key="1">
    <source>
        <dbReference type="EMBL" id="KAH9382782.1"/>
    </source>
</evidence>
<dbReference type="Proteomes" id="UP000821853">
    <property type="component" value="Unassembled WGS sequence"/>
</dbReference>
<accession>A0A9J6H502</accession>
<name>A0A9J6H502_HAELO</name>
<dbReference type="VEuPathDB" id="VectorBase:HLOH_052686"/>
<reference evidence="1 2" key="1">
    <citation type="journal article" date="2020" name="Cell">
        <title>Large-Scale Comparative Analyses of Tick Genomes Elucidate Their Genetic Diversity and Vector Capacities.</title>
        <authorList>
            <consortium name="Tick Genome and Microbiome Consortium (TIGMIC)"/>
            <person name="Jia N."/>
            <person name="Wang J."/>
            <person name="Shi W."/>
            <person name="Du L."/>
            <person name="Sun Y."/>
            <person name="Zhan W."/>
            <person name="Jiang J.F."/>
            <person name="Wang Q."/>
            <person name="Zhang B."/>
            <person name="Ji P."/>
            <person name="Bell-Sakyi L."/>
            <person name="Cui X.M."/>
            <person name="Yuan T.T."/>
            <person name="Jiang B.G."/>
            <person name="Yang W.F."/>
            <person name="Lam T.T."/>
            <person name="Chang Q.C."/>
            <person name="Ding S.J."/>
            <person name="Wang X.J."/>
            <person name="Zhu J.G."/>
            <person name="Ruan X.D."/>
            <person name="Zhao L."/>
            <person name="Wei J.T."/>
            <person name="Ye R.Z."/>
            <person name="Que T.C."/>
            <person name="Du C.H."/>
            <person name="Zhou Y.H."/>
            <person name="Cheng J.X."/>
            <person name="Dai P.F."/>
            <person name="Guo W.B."/>
            <person name="Han X.H."/>
            <person name="Huang E.J."/>
            <person name="Li L.F."/>
            <person name="Wei W."/>
            <person name="Gao Y.C."/>
            <person name="Liu J.Z."/>
            <person name="Shao H.Z."/>
            <person name="Wang X."/>
            <person name="Wang C.C."/>
            <person name="Yang T.C."/>
            <person name="Huo Q.B."/>
            <person name="Li W."/>
            <person name="Chen H.Y."/>
            <person name="Chen S.E."/>
            <person name="Zhou L.G."/>
            <person name="Ni X.B."/>
            <person name="Tian J.H."/>
            <person name="Sheng Y."/>
            <person name="Liu T."/>
            <person name="Pan Y.S."/>
            <person name="Xia L.Y."/>
            <person name="Li J."/>
            <person name="Zhao F."/>
            <person name="Cao W.C."/>
        </authorList>
    </citation>
    <scope>NUCLEOTIDE SEQUENCE [LARGE SCALE GENOMIC DNA]</scope>
    <source>
        <strain evidence="1">HaeL-2018</strain>
    </source>
</reference>